<name>A0AAP0MRA0_9ROSI</name>
<sequence>MLSITSIRFTLNSTFISVVLRTLRLNNTRISECSVKNWSWIAETGRFDFMDILYI</sequence>
<evidence type="ECO:0000313" key="2">
    <source>
        <dbReference type="Proteomes" id="UP001428341"/>
    </source>
</evidence>
<proteinExistence type="predicted"/>
<evidence type="ECO:0000313" key="1">
    <source>
        <dbReference type="EMBL" id="KAK9216787.1"/>
    </source>
</evidence>
<comment type="caution">
    <text evidence="1">The sequence shown here is derived from an EMBL/GenBank/DDBJ whole genome shotgun (WGS) entry which is preliminary data.</text>
</comment>
<dbReference type="EMBL" id="JBCGBO010000003">
    <property type="protein sequence ID" value="KAK9216787.1"/>
    <property type="molecule type" value="Genomic_DNA"/>
</dbReference>
<dbReference type="AlphaFoldDB" id="A0AAP0MRA0"/>
<organism evidence="1 2">
    <name type="scientific">Citrus x changshan-huyou</name>
    <dbReference type="NCBI Taxonomy" id="2935761"/>
    <lineage>
        <taxon>Eukaryota</taxon>
        <taxon>Viridiplantae</taxon>
        <taxon>Streptophyta</taxon>
        <taxon>Embryophyta</taxon>
        <taxon>Tracheophyta</taxon>
        <taxon>Spermatophyta</taxon>
        <taxon>Magnoliopsida</taxon>
        <taxon>eudicotyledons</taxon>
        <taxon>Gunneridae</taxon>
        <taxon>Pentapetalae</taxon>
        <taxon>rosids</taxon>
        <taxon>malvids</taxon>
        <taxon>Sapindales</taxon>
        <taxon>Rutaceae</taxon>
        <taxon>Aurantioideae</taxon>
        <taxon>Citrus</taxon>
    </lineage>
</organism>
<accession>A0AAP0MRA0</accession>
<reference evidence="1 2" key="1">
    <citation type="submission" date="2024-05" db="EMBL/GenBank/DDBJ databases">
        <title>Haplotype-resolved chromosome-level genome assembly of Huyou (Citrus changshanensis).</title>
        <authorList>
            <person name="Miao C."/>
            <person name="Chen W."/>
            <person name="Wu Y."/>
            <person name="Wang L."/>
            <person name="Zhao S."/>
            <person name="Grierson D."/>
            <person name="Xu C."/>
            <person name="Chen K."/>
        </authorList>
    </citation>
    <scope>NUCLEOTIDE SEQUENCE [LARGE SCALE GENOMIC DNA]</scope>
    <source>
        <strain evidence="1">01-14</strain>
        <tissue evidence="1">Leaf</tissue>
    </source>
</reference>
<keyword evidence="2" id="KW-1185">Reference proteome</keyword>
<gene>
    <name evidence="1" type="ORF">WN944_008798</name>
</gene>
<dbReference type="Proteomes" id="UP001428341">
    <property type="component" value="Unassembled WGS sequence"/>
</dbReference>
<protein>
    <submittedName>
        <fullName evidence="1">Uncharacterized protein</fullName>
    </submittedName>
</protein>